<evidence type="ECO:0000313" key="1">
    <source>
        <dbReference type="EMBL" id="GIE66225.1"/>
    </source>
</evidence>
<dbReference type="EMBL" id="BOMS01000031">
    <property type="protein sequence ID" value="GIE66225.1"/>
    <property type="molecule type" value="Genomic_DNA"/>
</dbReference>
<dbReference type="Proteomes" id="UP000624709">
    <property type="component" value="Unassembled WGS sequence"/>
</dbReference>
<keyword evidence="2" id="KW-1185">Reference proteome</keyword>
<comment type="caution">
    <text evidence="1">The sequence shown here is derived from an EMBL/GenBank/DDBJ whole genome shotgun (WGS) entry which is preliminary data.</text>
</comment>
<evidence type="ECO:0000313" key="2">
    <source>
        <dbReference type="Proteomes" id="UP000624709"/>
    </source>
</evidence>
<accession>A0ABQ4B6G6</accession>
<proteinExistence type="predicted"/>
<organism evidence="1 2">
    <name type="scientific">Actinoplanes palleronii</name>
    <dbReference type="NCBI Taxonomy" id="113570"/>
    <lineage>
        <taxon>Bacteria</taxon>
        <taxon>Bacillati</taxon>
        <taxon>Actinomycetota</taxon>
        <taxon>Actinomycetes</taxon>
        <taxon>Micromonosporales</taxon>
        <taxon>Micromonosporaceae</taxon>
        <taxon>Actinoplanes</taxon>
    </lineage>
</organism>
<sequence length="47" mass="4964">MTARRMVTVLDAEGLETDEPEGVVRDGPGAVPHREVGQMAVMVSVAV</sequence>
<reference evidence="1 2" key="1">
    <citation type="submission" date="2021-01" db="EMBL/GenBank/DDBJ databases">
        <title>Whole genome shotgun sequence of Actinoplanes palleronii NBRC 14916.</title>
        <authorList>
            <person name="Komaki H."/>
            <person name="Tamura T."/>
        </authorList>
    </citation>
    <scope>NUCLEOTIDE SEQUENCE [LARGE SCALE GENOMIC DNA]</scope>
    <source>
        <strain evidence="1 2">NBRC 14916</strain>
    </source>
</reference>
<name>A0ABQ4B6G6_9ACTN</name>
<gene>
    <name evidence="1" type="ORF">Apa02nite_023330</name>
</gene>
<protein>
    <submittedName>
        <fullName evidence="1">Uncharacterized protein</fullName>
    </submittedName>
</protein>